<evidence type="ECO:0000313" key="1">
    <source>
        <dbReference type="EMBL" id="JAE33119.1"/>
    </source>
</evidence>
<reference evidence="1" key="2">
    <citation type="journal article" date="2015" name="Data Brief">
        <title>Shoot transcriptome of the giant reed, Arundo donax.</title>
        <authorList>
            <person name="Barrero R.A."/>
            <person name="Guerrero F.D."/>
            <person name="Moolhuijzen P."/>
            <person name="Goolsby J.A."/>
            <person name="Tidwell J."/>
            <person name="Bellgard S.E."/>
            <person name="Bellgard M.I."/>
        </authorList>
    </citation>
    <scope>NUCLEOTIDE SEQUENCE</scope>
    <source>
        <tissue evidence="1">Shoot tissue taken approximately 20 cm above the soil surface</tissue>
    </source>
</reference>
<proteinExistence type="predicted"/>
<name>A0A0A9HBG2_ARUDO</name>
<protein>
    <submittedName>
        <fullName evidence="1">Uncharacterized protein</fullName>
    </submittedName>
</protein>
<dbReference type="EMBL" id="GBRH01164777">
    <property type="protein sequence ID" value="JAE33119.1"/>
    <property type="molecule type" value="Transcribed_RNA"/>
</dbReference>
<accession>A0A0A9HBG2</accession>
<sequence length="25" mass="3006">MRENMLKYKLIYPPFLSARLFSVTS</sequence>
<organism evidence="1">
    <name type="scientific">Arundo donax</name>
    <name type="common">Giant reed</name>
    <name type="synonym">Donax arundinaceus</name>
    <dbReference type="NCBI Taxonomy" id="35708"/>
    <lineage>
        <taxon>Eukaryota</taxon>
        <taxon>Viridiplantae</taxon>
        <taxon>Streptophyta</taxon>
        <taxon>Embryophyta</taxon>
        <taxon>Tracheophyta</taxon>
        <taxon>Spermatophyta</taxon>
        <taxon>Magnoliopsida</taxon>
        <taxon>Liliopsida</taxon>
        <taxon>Poales</taxon>
        <taxon>Poaceae</taxon>
        <taxon>PACMAD clade</taxon>
        <taxon>Arundinoideae</taxon>
        <taxon>Arundineae</taxon>
        <taxon>Arundo</taxon>
    </lineage>
</organism>
<reference evidence="1" key="1">
    <citation type="submission" date="2014-09" db="EMBL/GenBank/DDBJ databases">
        <authorList>
            <person name="Magalhaes I.L.F."/>
            <person name="Oliveira U."/>
            <person name="Santos F.R."/>
            <person name="Vidigal T.H.D.A."/>
            <person name="Brescovit A.D."/>
            <person name="Santos A.J."/>
        </authorList>
    </citation>
    <scope>NUCLEOTIDE SEQUENCE</scope>
    <source>
        <tissue evidence="1">Shoot tissue taken approximately 20 cm above the soil surface</tissue>
    </source>
</reference>
<dbReference type="AlphaFoldDB" id="A0A0A9HBG2"/>